<feature type="transmembrane region" description="Helical" evidence="3">
    <location>
        <begin position="155"/>
        <end position="179"/>
    </location>
</feature>
<dbReference type="Pfam" id="PF00912">
    <property type="entry name" value="Transgly"/>
    <property type="match status" value="1"/>
</dbReference>
<evidence type="ECO:0000313" key="6">
    <source>
        <dbReference type="Proteomes" id="UP000623776"/>
    </source>
</evidence>
<keyword evidence="6" id="KW-1185">Reference proteome</keyword>
<dbReference type="SUPFAM" id="SSF53955">
    <property type="entry name" value="Lysozyme-like"/>
    <property type="match status" value="1"/>
</dbReference>
<dbReference type="Proteomes" id="UP000623776">
    <property type="component" value="Unassembled WGS sequence"/>
</dbReference>
<accession>A0A8H9I311</accession>
<gene>
    <name evidence="5" type="ORF">GCM10007157_22550</name>
</gene>
<feature type="transmembrane region" description="Helical" evidence="3">
    <location>
        <begin position="42"/>
        <end position="62"/>
    </location>
</feature>
<dbReference type="InterPro" id="IPR050396">
    <property type="entry name" value="Glycosyltr_51/Transpeptidase"/>
</dbReference>
<dbReference type="Gene3D" id="1.10.3810.10">
    <property type="entry name" value="Biosynthetic peptidoglycan transglycosylase-like"/>
    <property type="match status" value="1"/>
</dbReference>
<dbReference type="RefSeq" id="WP_229800820.1">
    <property type="nucleotide sequence ID" value="NZ_BMXN01000012.1"/>
</dbReference>
<dbReference type="InterPro" id="IPR036950">
    <property type="entry name" value="PBP_transglycosylase"/>
</dbReference>
<comment type="pathway">
    <text evidence="1">Cell wall biogenesis; peptidoglycan biosynthesis.</text>
</comment>
<evidence type="ECO:0000313" key="5">
    <source>
        <dbReference type="EMBL" id="GGW29997.1"/>
    </source>
</evidence>
<dbReference type="PANTHER" id="PTHR32282:SF33">
    <property type="entry name" value="PEPTIDOGLYCAN GLYCOSYLTRANSFERASE"/>
    <property type="match status" value="1"/>
</dbReference>
<keyword evidence="3" id="KW-0472">Membrane</keyword>
<feature type="domain" description="Glycosyl transferase family 51" evidence="4">
    <location>
        <begin position="264"/>
        <end position="397"/>
    </location>
</feature>
<protein>
    <recommendedName>
        <fullName evidence="4">Glycosyl transferase family 51 domain-containing protein</fullName>
    </recommendedName>
</protein>
<keyword evidence="2" id="KW-0808">Transferase</keyword>
<dbReference type="GO" id="GO:0008955">
    <property type="term" value="F:peptidoglycan glycosyltransferase activity"/>
    <property type="evidence" value="ECO:0007669"/>
    <property type="project" value="TreeGrafter"/>
</dbReference>
<dbReference type="PANTHER" id="PTHR32282">
    <property type="entry name" value="BINDING PROTEIN TRANSPEPTIDASE, PUTATIVE-RELATED"/>
    <property type="match status" value="1"/>
</dbReference>
<dbReference type="InterPro" id="IPR023346">
    <property type="entry name" value="Lysozyme-like_dom_sf"/>
</dbReference>
<dbReference type="InterPro" id="IPR001264">
    <property type="entry name" value="Glyco_trans_51"/>
</dbReference>
<evidence type="ECO:0000256" key="1">
    <source>
        <dbReference type="ARBA" id="ARBA00004752"/>
    </source>
</evidence>
<feature type="transmembrane region" description="Helical" evidence="3">
    <location>
        <begin position="116"/>
        <end position="135"/>
    </location>
</feature>
<proteinExistence type="predicted"/>
<evidence type="ECO:0000256" key="3">
    <source>
        <dbReference type="SAM" id="Phobius"/>
    </source>
</evidence>
<sequence length="453" mass="52730">MIEEDYKKGWRQHFPTYHFDDRDIALEEYKVAAKNLESEERVFLNASNVSLVSTAALGSLLVGSSDRLASVFEGIIPAYIISIVLISIIFGFAFVTLKYFVDRQRSIVFSGRKVIILRRMLGLSYGRVQLLLPNWRVEGADQPLAVRLFPGWFTYVAYPFWIVSIISTSVVFFLSAYIVKQNPGFFEEISPVLFIVCFTLVWFFSTVFVYRVSLLDIHETSRLLFYRMVAKLIRLPLVENFEYIIYRAKLSFYETDRLGINTTKLKEFLVFIEDKRFYAHRGIDYRAVLRGVLGIVKIKNRSGGSTIVQQLIRTLFVLDLKKKYRRKFLELSLAPWVTSIFSKNTILDMYISAVRFEKGCFGVVEAMEYFWSKVEKNPTNAQAFFLIERVSNVRSRLLVRKIIETARSAQRNSLMDEEDLKELFFLYYQAVKRNKILASNDQVENLRSSLAPF</sequence>
<feature type="transmembrane region" description="Helical" evidence="3">
    <location>
        <begin position="74"/>
        <end position="95"/>
    </location>
</feature>
<dbReference type="EMBL" id="BMXN01000012">
    <property type="protein sequence ID" value="GGW29997.1"/>
    <property type="molecule type" value="Genomic_DNA"/>
</dbReference>
<organism evidence="5 6">
    <name type="scientific">Vreelandella hamiltonii</name>
    <dbReference type="NCBI Taxonomy" id="502829"/>
    <lineage>
        <taxon>Bacteria</taxon>
        <taxon>Pseudomonadati</taxon>
        <taxon>Pseudomonadota</taxon>
        <taxon>Gammaproteobacteria</taxon>
        <taxon>Oceanospirillales</taxon>
        <taxon>Halomonadaceae</taxon>
        <taxon>Vreelandella</taxon>
    </lineage>
</organism>
<dbReference type="AlphaFoldDB" id="A0A8H9I311"/>
<keyword evidence="3" id="KW-0812">Transmembrane</keyword>
<keyword evidence="3" id="KW-1133">Transmembrane helix</keyword>
<comment type="caution">
    <text evidence="5">The sequence shown here is derived from an EMBL/GenBank/DDBJ whole genome shotgun (WGS) entry which is preliminary data.</text>
</comment>
<feature type="transmembrane region" description="Helical" evidence="3">
    <location>
        <begin position="191"/>
        <end position="210"/>
    </location>
</feature>
<evidence type="ECO:0000256" key="2">
    <source>
        <dbReference type="ARBA" id="ARBA00022679"/>
    </source>
</evidence>
<name>A0A8H9I311_9GAMM</name>
<reference evidence="6" key="1">
    <citation type="journal article" date="2019" name="Int. J. Syst. Evol. Microbiol.">
        <title>The Global Catalogue of Microorganisms (GCM) 10K type strain sequencing project: providing services to taxonomists for standard genome sequencing and annotation.</title>
        <authorList>
            <consortium name="The Broad Institute Genomics Platform"/>
            <consortium name="The Broad Institute Genome Sequencing Center for Infectious Disease"/>
            <person name="Wu L."/>
            <person name="Ma J."/>
        </authorList>
    </citation>
    <scope>NUCLEOTIDE SEQUENCE [LARGE SCALE GENOMIC DNA]</scope>
    <source>
        <strain evidence="6">KCTC 22154</strain>
    </source>
</reference>
<evidence type="ECO:0000259" key="4">
    <source>
        <dbReference type="Pfam" id="PF00912"/>
    </source>
</evidence>